<keyword evidence="1" id="KW-0472">Membrane</keyword>
<organism evidence="2">
    <name type="scientific">Rhipicephalus microplus</name>
    <name type="common">Cattle tick</name>
    <name type="synonym">Boophilus microplus</name>
    <dbReference type="NCBI Taxonomy" id="6941"/>
    <lineage>
        <taxon>Eukaryota</taxon>
        <taxon>Metazoa</taxon>
        <taxon>Ecdysozoa</taxon>
        <taxon>Arthropoda</taxon>
        <taxon>Chelicerata</taxon>
        <taxon>Arachnida</taxon>
        <taxon>Acari</taxon>
        <taxon>Parasitiformes</taxon>
        <taxon>Ixodida</taxon>
        <taxon>Ixodoidea</taxon>
        <taxon>Ixodidae</taxon>
        <taxon>Rhipicephalinae</taxon>
        <taxon>Rhipicephalus</taxon>
        <taxon>Boophilus</taxon>
    </lineage>
</organism>
<name>A0A6G5A167_RHIMP</name>
<feature type="transmembrane region" description="Helical" evidence="1">
    <location>
        <begin position="6"/>
        <end position="30"/>
    </location>
</feature>
<keyword evidence="1" id="KW-0812">Transmembrane</keyword>
<dbReference type="EMBL" id="GIKN01002441">
    <property type="protein sequence ID" value="NIE44714.1"/>
    <property type="molecule type" value="Transcribed_RNA"/>
</dbReference>
<keyword evidence="1" id="KW-1133">Transmembrane helix</keyword>
<evidence type="ECO:0000256" key="1">
    <source>
        <dbReference type="SAM" id="Phobius"/>
    </source>
</evidence>
<dbReference type="AlphaFoldDB" id="A0A6G5A167"/>
<protein>
    <submittedName>
        <fullName evidence="2">Putative secreted protein</fullName>
    </submittedName>
</protein>
<evidence type="ECO:0000313" key="2">
    <source>
        <dbReference type="EMBL" id="NIE44714.1"/>
    </source>
</evidence>
<sequence length="235" mass="25239">MVYLFVFIVLFRFFFFVFFFFFCCTTAFYCRYLFCFGSHTLAAGPEDLAGTFGDGPGQGPLDADGENVADHLVVSPAQLLSLGVFVQASECGGEVSELGEGACPGPLPGTGGHVQAAMNLREGGFSRDGRAVTVVLELALHAHLDFSVSDVAANVDSVWEQPVVRRAVSRALDGAETGNGRWLELHAHDVRVVPDVEAEATRCQGVDLLGGKLFLQYLVHVRIKILGGLLLAEPC</sequence>
<reference evidence="2" key="1">
    <citation type="submission" date="2020-03" db="EMBL/GenBank/DDBJ databases">
        <title>A transcriptome and proteome of the tick Rhipicephalus microplus shaped by the genetic composition of its hosts and developmental stage.</title>
        <authorList>
            <person name="Garcia G.R."/>
            <person name="Ribeiro J.M.C."/>
            <person name="Maruyama S.R."/>
            <person name="Gardinasse L.G."/>
            <person name="Nelson K."/>
            <person name="Ferreira B.R."/>
            <person name="Andrade T.G."/>
            <person name="Santos I.K.F.M."/>
        </authorList>
    </citation>
    <scope>NUCLEOTIDE SEQUENCE</scope>
    <source>
        <strain evidence="2">NSGR</strain>
        <tissue evidence="2">Salivary glands</tissue>
    </source>
</reference>
<accession>A0A6G5A167</accession>
<proteinExistence type="predicted"/>